<dbReference type="InterPro" id="IPR032675">
    <property type="entry name" value="LRR_dom_sf"/>
</dbReference>
<organism evidence="1 2">
    <name type="scientific">Ganoderma sinense ZZ0214-1</name>
    <dbReference type="NCBI Taxonomy" id="1077348"/>
    <lineage>
        <taxon>Eukaryota</taxon>
        <taxon>Fungi</taxon>
        <taxon>Dikarya</taxon>
        <taxon>Basidiomycota</taxon>
        <taxon>Agaricomycotina</taxon>
        <taxon>Agaricomycetes</taxon>
        <taxon>Polyporales</taxon>
        <taxon>Polyporaceae</taxon>
        <taxon>Ganoderma</taxon>
    </lineage>
</organism>
<dbReference type="OrthoDB" id="2745898at2759"/>
<comment type="caution">
    <text evidence="1">The sequence shown here is derived from an EMBL/GenBank/DDBJ whole genome shotgun (WGS) entry which is preliminary data.</text>
</comment>
<gene>
    <name evidence="1" type="ORF">GSI_13340</name>
</gene>
<evidence type="ECO:0008006" key="3">
    <source>
        <dbReference type="Google" id="ProtNLM"/>
    </source>
</evidence>
<dbReference type="Proteomes" id="UP000230002">
    <property type="component" value="Unassembled WGS sequence"/>
</dbReference>
<dbReference type="AlphaFoldDB" id="A0A2G8RVA9"/>
<evidence type="ECO:0000313" key="2">
    <source>
        <dbReference type="Proteomes" id="UP000230002"/>
    </source>
</evidence>
<proteinExistence type="predicted"/>
<sequence length="343" mass="38499">MTLPIPLELVDYAIDSLHDDFNALTACALASRTFLPRARFHIWREVTVSVEADPLHVRMEQLLEILDASPYIAPLVQSLTLKGVLYPQPRNRLQEYWNDPGGTMLLWEKLPNLRVLKFVQVDFSNGLHQLVPFAYSLPNLEELSLAGFDAVPQRGHPPSPSYRDSIVQLHTTPKLKRLSITGGWVLWLFLEDLAKLLLEPAANLAKLYGSLAQCTLLQSLGLVCNVYRNSTTSYRPFLCISALADSSSPFPRLETLSLELLQSRELVLEGCEEASTKLASAIEDQTRYPQLKRLGVHAKTTRRIRTAECVLSTDEKIAAQEKIFWSCFGRLEAIGVQVEVSVT</sequence>
<name>A0A2G8RVA9_9APHY</name>
<keyword evidence="2" id="KW-1185">Reference proteome</keyword>
<dbReference type="Gene3D" id="3.80.10.10">
    <property type="entry name" value="Ribonuclease Inhibitor"/>
    <property type="match status" value="1"/>
</dbReference>
<reference evidence="1 2" key="1">
    <citation type="journal article" date="2015" name="Sci. Rep.">
        <title>Chromosome-level genome map provides insights into diverse defense mechanisms in the medicinal fungus Ganoderma sinense.</title>
        <authorList>
            <person name="Zhu Y."/>
            <person name="Xu J."/>
            <person name="Sun C."/>
            <person name="Zhou S."/>
            <person name="Xu H."/>
            <person name="Nelson D.R."/>
            <person name="Qian J."/>
            <person name="Song J."/>
            <person name="Luo H."/>
            <person name="Xiang L."/>
            <person name="Li Y."/>
            <person name="Xu Z."/>
            <person name="Ji A."/>
            <person name="Wang L."/>
            <person name="Lu S."/>
            <person name="Hayward A."/>
            <person name="Sun W."/>
            <person name="Li X."/>
            <person name="Schwartz D.C."/>
            <person name="Wang Y."/>
            <person name="Chen S."/>
        </authorList>
    </citation>
    <scope>NUCLEOTIDE SEQUENCE [LARGE SCALE GENOMIC DNA]</scope>
    <source>
        <strain evidence="1 2">ZZ0214-1</strain>
    </source>
</reference>
<dbReference type="SUPFAM" id="SSF52047">
    <property type="entry name" value="RNI-like"/>
    <property type="match status" value="1"/>
</dbReference>
<dbReference type="EMBL" id="AYKW01000056">
    <property type="protein sequence ID" value="PIL25450.1"/>
    <property type="molecule type" value="Genomic_DNA"/>
</dbReference>
<accession>A0A2G8RVA9</accession>
<evidence type="ECO:0000313" key="1">
    <source>
        <dbReference type="EMBL" id="PIL25450.1"/>
    </source>
</evidence>
<protein>
    <recommendedName>
        <fullName evidence="3">F-box domain-containing protein</fullName>
    </recommendedName>
</protein>